<evidence type="ECO:0000256" key="5">
    <source>
        <dbReference type="ARBA" id="ARBA00022989"/>
    </source>
</evidence>
<feature type="transmembrane region" description="Helical" evidence="7">
    <location>
        <begin position="93"/>
        <end position="121"/>
    </location>
</feature>
<reference evidence="8" key="1">
    <citation type="submission" date="2021-01" db="EMBL/GenBank/DDBJ databases">
        <title>Modified the classification status of verrucomicrobia.</title>
        <authorList>
            <person name="Feng X."/>
        </authorList>
    </citation>
    <scope>NUCLEOTIDE SEQUENCE</scope>
    <source>
        <strain evidence="8">JCM 18052</strain>
    </source>
</reference>
<dbReference type="PANTHER" id="PTHR30462:SF3">
    <property type="entry name" value="INTERMEMBRANE TRANSPORT PROTEIN PQIA"/>
    <property type="match status" value="1"/>
</dbReference>
<evidence type="ECO:0000313" key="8">
    <source>
        <dbReference type="EMBL" id="MBK1815849.1"/>
    </source>
</evidence>
<evidence type="ECO:0000256" key="4">
    <source>
        <dbReference type="ARBA" id="ARBA00022692"/>
    </source>
</evidence>
<dbReference type="InterPro" id="IPR051800">
    <property type="entry name" value="PqiA-PqiB_transport"/>
</dbReference>
<dbReference type="PANTHER" id="PTHR30462">
    <property type="entry name" value="INTERMEMBRANE TRANSPORT PROTEIN PQIB-RELATED"/>
    <property type="match status" value="1"/>
</dbReference>
<evidence type="ECO:0000256" key="2">
    <source>
        <dbReference type="ARBA" id="ARBA00022475"/>
    </source>
</evidence>
<dbReference type="RefSeq" id="WP_200350810.1">
    <property type="nucleotide sequence ID" value="NZ_BAABHZ010000007.1"/>
</dbReference>
<feature type="transmembrane region" description="Helical" evidence="7">
    <location>
        <begin position="175"/>
        <end position="192"/>
    </location>
</feature>
<protein>
    <submittedName>
        <fullName evidence="8">Paraquat-inducible protein A</fullName>
    </submittedName>
</protein>
<dbReference type="AlphaFoldDB" id="A0A934R2V4"/>
<keyword evidence="6 7" id="KW-0472">Membrane</keyword>
<keyword evidence="5 7" id="KW-1133">Transmembrane helix</keyword>
<dbReference type="Pfam" id="PF04403">
    <property type="entry name" value="PqiA"/>
    <property type="match status" value="1"/>
</dbReference>
<evidence type="ECO:0000256" key="7">
    <source>
        <dbReference type="SAM" id="Phobius"/>
    </source>
</evidence>
<comment type="subcellular location">
    <subcellularLocation>
        <location evidence="1">Cell inner membrane</location>
    </subcellularLocation>
</comment>
<keyword evidence="9" id="KW-1185">Reference proteome</keyword>
<proteinExistence type="predicted"/>
<accession>A0A934R2V4</accession>
<dbReference type="Proteomes" id="UP000600139">
    <property type="component" value="Unassembled WGS sequence"/>
</dbReference>
<dbReference type="EMBL" id="JAENIK010000010">
    <property type="protein sequence ID" value="MBK1815849.1"/>
    <property type="molecule type" value="Genomic_DNA"/>
</dbReference>
<feature type="transmembrane region" description="Helical" evidence="7">
    <location>
        <begin position="49"/>
        <end position="68"/>
    </location>
</feature>
<keyword evidence="3" id="KW-0997">Cell inner membrane</keyword>
<organism evidence="8 9">
    <name type="scientific">Luteolibacter yonseiensis</name>
    <dbReference type="NCBI Taxonomy" id="1144680"/>
    <lineage>
        <taxon>Bacteria</taxon>
        <taxon>Pseudomonadati</taxon>
        <taxon>Verrucomicrobiota</taxon>
        <taxon>Verrucomicrobiia</taxon>
        <taxon>Verrucomicrobiales</taxon>
        <taxon>Verrucomicrobiaceae</taxon>
        <taxon>Luteolibacter</taxon>
    </lineage>
</organism>
<dbReference type="InterPro" id="IPR007498">
    <property type="entry name" value="PqiA-like"/>
</dbReference>
<dbReference type="GO" id="GO:0005886">
    <property type="term" value="C:plasma membrane"/>
    <property type="evidence" value="ECO:0007669"/>
    <property type="project" value="UniProtKB-SubCell"/>
</dbReference>
<comment type="caution">
    <text evidence="8">The sequence shown here is derived from an EMBL/GenBank/DDBJ whole genome shotgun (WGS) entry which is preliminary data.</text>
</comment>
<gene>
    <name evidence="8" type="ORF">JIN84_09485</name>
</gene>
<keyword evidence="2" id="KW-1003">Cell membrane</keyword>
<evidence type="ECO:0000256" key="3">
    <source>
        <dbReference type="ARBA" id="ARBA00022519"/>
    </source>
</evidence>
<feature type="transmembrane region" description="Helical" evidence="7">
    <location>
        <begin position="142"/>
        <end position="163"/>
    </location>
</feature>
<evidence type="ECO:0000256" key="1">
    <source>
        <dbReference type="ARBA" id="ARBA00004533"/>
    </source>
</evidence>
<evidence type="ECO:0000256" key="6">
    <source>
        <dbReference type="ARBA" id="ARBA00023136"/>
    </source>
</evidence>
<name>A0A934R2V4_9BACT</name>
<evidence type="ECO:0000313" key="9">
    <source>
        <dbReference type="Proteomes" id="UP000600139"/>
    </source>
</evidence>
<keyword evidence="4 7" id="KW-0812">Transmembrane</keyword>
<sequence length="216" mass="23189">MNAPLPRGADKGLAGCHTCGKVSPVELGACPRCGSHLHLRKPDSIQRTLALMSAAAALYIPANMLPIMTVTELGVVTENTIISGMITFWQTGAYPIAIVIFTASILIPLLKIVALSWLCLAASGKLHPSPGMLGKIYWFTELLGRWSMVDIFVVGILVALVQLGNYMTITAGPGALAFAGVVVLTMFAAMSFDPRLLWDRLELLRLASPQLKKEDT</sequence>